<dbReference type="GO" id="GO:0005975">
    <property type="term" value="P:carbohydrate metabolic process"/>
    <property type="evidence" value="ECO:0007669"/>
    <property type="project" value="InterPro"/>
</dbReference>
<dbReference type="EMBL" id="FOAB01000005">
    <property type="protein sequence ID" value="SEL66674.1"/>
    <property type="molecule type" value="Genomic_DNA"/>
</dbReference>
<dbReference type="InterPro" id="IPR051804">
    <property type="entry name" value="Carb_Metab_Reg_Kinase/Isom"/>
</dbReference>
<dbReference type="InterPro" id="IPR014628">
    <property type="entry name" value="Man6P_isomerase_Firm_short"/>
</dbReference>
<dbReference type="Gene3D" id="2.60.120.10">
    <property type="entry name" value="Jelly Rolls"/>
    <property type="match status" value="2"/>
</dbReference>
<evidence type="ECO:0000256" key="4">
    <source>
        <dbReference type="ARBA" id="ARBA00030762"/>
    </source>
</evidence>
<dbReference type="PANTHER" id="PTHR42742:SF3">
    <property type="entry name" value="FRUCTOKINASE"/>
    <property type="match status" value="1"/>
</dbReference>
<dbReference type="GO" id="GO:0004476">
    <property type="term" value="F:mannose-6-phosphate isomerase activity"/>
    <property type="evidence" value="ECO:0007669"/>
    <property type="project" value="InterPro"/>
</dbReference>
<organism evidence="9 10">
    <name type="scientific">Aquimarina amphilecti</name>
    <dbReference type="NCBI Taxonomy" id="1038014"/>
    <lineage>
        <taxon>Bacteria</taxon>
        <taxon>Pseudomonadati</taxon>
        <taxon>Bacteroidota</taxon>
        <taxon>Flavobacteriia</taxon>
        <taxon>Flavobacteriales</taxon>
        <taxon>Flavobacteriaceae</taxon>
        <taxon>Aquimarina</taxon>
    </lineage>
</organism>
<sequence>MINYPIKFEPILKEKIWGGNKLKNVLCKKTTKSNVGESWEISDVNKDVSVISNGLAKGTTLRELINYYQCSLLGKKNYETFGKKFPLLIKFIDADRDLSIQVHPDDEMAKRRHDSFGKTEMWYIMQADNNANLIVGFEEKISKREYIKHLNNNSLESILHYEKVKPGDSFFIDAGKVHAIGAGVMLAEIQQTSDITYRLYDWNRKDANGNTRKLHTAEALDAIKFNGKRDFKKTYQKLKNSTSNIAECPYFTTNFTTVSGKFEKNYTELDSFVVYMCTKGEGRITVNNHTETVKQGETVLLPAMVDQVKVTSNYCELLEVFI</sequence>
<dbReference type="SUPFAM" id="SSF51182">
    <property type="entry name" value="RmlC-like cupins"/>
    <property type="match status" value="1"/>
</dbReference>
<comment type="cofactor">
    <cofactor evidence="5">
        <name>Zn(2+)</name>
        <dbReference type="ChEBI" id="CHEBI:29105"/>
    </cofactor>
    <text evidence="5">Binds 1 zinc ion per subunit.</text>
</comment>
<evidence type="ECO:0000313" key="10">
    <source>
        <dbReference type="Proteomes" id="UP000198521"/>
    </source>
</evidence>
<feature type="binding site" evidence="5">
    <location>
        <position position="120"/>
    </location>
    <ligand>
        <name>Zn(2+)</name>
        <dbReference type="ChEBI" id="CHEBI:29105"/>
    </ligand>
</feature>
<feature type="binding site" evidence="5">
    <location>
        <position position="103"/>
    </location>
    <ligand>
        <name>Zn(2+)</name>
        <dbReference type="ChEBI" id="CHEBI:29105"/>
    </ligand>
</feature>
<dbReference type="PANTHER" id="PTHR42742">
    <property type="entry name" value="TRANSCRIPTIONAL REPRESSOR MPRA"/>
    <property type="match status" value="1"/>
</dbReference>
<dbReference type="InterPro" id="IPR049071">
    <property type="entry name" value="MPI_cupin_dom"/>
</dbReference>
<feature type="domain" description="Mannose-6-phosphate isomerase cupin" evidence="8">
    <location>
        <begin position="246"/>
        <end position="318"/>
    </location>
</feature>
<dbReference type="CDD" id="cd07010">
    <property type="entry name" value="cupin_PMI_type_I_N_bac"/>
    <property type="match status" value="1"/>
</dbReference>
<dbReference type="STRING" id="1038014.SAMN04487910_2968"/>
<reference evidence="9 10" key="1">
    <citation type="submission" date="2016-10" db="EMBL/GenBank/DDBJ databases">
        <authorList>
            <person name="de Groot N.N."/>
        </authorList>
    </citation>
    <scope>NUCLEOTIDE SEQUENCE [LARGE SCALE GENOMIC DNA]</scope>
    <source>
        <strain evidence="9 10">DSM 25232</strain>
    </source>
</reference>
<accession>A0A1H7S4K2</accession>
<evidence type="ECO:0000256" key="2">
    <source>
        <dbReference type="ARBA" id="ARBA00022833"/>
    </source>
</evidence>
<feature type="domain" description="Phosphomannose isomerase type I catalytic" evidence="7">
    <location>
        <begin position="8"/>
        <end position="115"/>
    </location>
</feature>
<keyword evidence="1 5" id="KW-0479">Metal-binding</keyword>
<evidence type="ECO:0000256" key="5">
    <source>
        <dbReference type="PIRSR" id="PIRSR036894-1"/>
    </source>
</evidence>
<dbReference type="InterPro" id="IPR046457">
    <property type="entry name" value="PMI_typeI_cat"/>
</dbReference>
<keyword evidence="9" id="KW-0413">Isomerase</keyword>
<evidence type="ECO:0000259" key="7">
    <source>
        <dbReference type="Pfam" id="PF20511"/>
    </source>
</evidence>
<dbReference type="PIRSF" id="PIRSF036894">
    <property type="entry name" value="PMI_Firm_short"/>
    <property type="match status" value="1"/>
</dbReference>
<dbReference type="InterPro" id="IPR014710">
    <property type="entry name" value="RmlC-like_jellyroll"/>
</dbReference>
<keyword evidence="2 5" id="KW-0862">Zinc</keyword>
<gene>
    <name evidence="9" type="ORF">SAMN04487910_2968</name>
</gene>
<dbReference type="AlphaFoldDB" id="A0A1H7S4K2"/>
<dbReference type="RefSeq" id="WP_091409924.1">
    <property type="nucleotide sequence ID" value="NZ_FOAB01000005.1"/>
</dbReference>
<evidence type="ECO:0000256" key="6">
    <source>
        <dbReference type="PIRSR" id="PIRSR036894-2"/>
    </source>
</evidence>
<name>A0A1H7S4K2_AQUAM</name>
<feature type="active site" evidence="6">
    <location>
        <position position="198"/>
    </location>
</feature>
<protein>
    <recommendedName>
        <fullName evidence="3">Phosphohexomutase</fullName>
    </recommendedName>
    <alternativeName>
        <fullName evidence="4">Phosphomannose isomerase</fullName>
    </alternativeName>
</protein>
<dbReference type="Proteomes" id="UP000198521">
    <property type="component" value="Unassembled WGS sequence"/>
</dbReference>
<proteinExistence type="predicted"/>
<feature type="binding site" evidence="5">
    <location>
        <position position="178"/>
    </location>
    <ligand>
        <name>Zn(2+)</name>
        <dbReference type="ChEBI" id="CHEBI:29105"/>
    </ligand>
</feature>
<dbReference type="OrthoDB" id="9808275at2"/>
<evidence type="ECO:0000259" key="8">
    <source>
        <dbReference type="Pfam" id="PF21621"/>
    </source>
</evidence>
<dbReference type="Pfam" id="PF20511">
    <property type="entry name" value="PMI_typeI_cat"/>
    <property type="match status" value="1"/>
</dbReference>
<evidence type="ECO:0000256" key="1">
    <source>
        <dbReference type="ARBA" id="ARBA00022723"/>
    </source>
</evidence>
<evidence type="ECO:0000256" key="3">
    <source>
        <dbReference type="ARBA" id="ARBA00029741"/>
    </source>
</evidence>
<dbReference type="GO" id="GO:0008270">
    <property type="term" value="F:zinc ion binding"/>
    <property type="evidence" value="ECO:0007669"/>
    <property type="project" value="InterPro"/>
</dbReference>
<dbReference type="InterPro" id="IPR011051">
    <property type="entry name" value="RmlC_Cupin_sf"/>
</dbReference>
<keyword evidence="10" id="KW-1185">Reference proteome</keyword>
<dbReference type="Pfam" id="PF21621">
    <property type="entry name" value="MPI_cupin_dom"/>
    <property type="match status" value="1"/>
</dbReference>
<evidence type="ECO:0000313" key="9">
    <source>
        <dbReference type="EMBL" id="SEL66674.1"/>
    </source>
</evidence>